<evidence type="ECO:0000256" key="1">
    <source>
        <dbReference type="ARBA" id="ARBA00001974"/>
    </source>
</evidence>
<accession>A0A0U3PKA9</accession>
<dbReference type="InterPro" id="IPR036188">
    <property type="entry name" value="FAD/NAD-bd_sf"/>
</dbReference>
<dbReference type="KEGG" id="pphr:APZ00_13925"/>
<dbReference type="EMBL" id="CP013068">
    <property type="protein sequence ID" value="ALV28028.1"/>
    <property type="molecule type" value="Genomic_DNA"/>
</dbReference>
<dbReference type="Pfam" id="PF01266">
    <property type="entry name" value="DAO"/>
    <property type="match status" value="1"/>
</dbReference>
<dbReference type="SUPFAM" id="SSF51905">
    <property type="entry name" value="FAD/NAD(P)-binding domain"/>
    <property type="match status" value="1"/>
</dbReference>
<evidence type="ECO:0000313" key="6">
    <source>
        <dbReference type="EMBL" id="ALV28028.1"/>
    </source>
</evidence>
<evidence type="ECO:0000313" key="7">
    <source>
        <dbReference type="Proteomes" id="UP000064921"/>
    </source>
</evidence>
<dbReference type="Gene3D" id="3.30.9.10">
    <property type="entry name" value="D-Amino Acid Oxidase, subunit A, domain 2"/>
    <property type="match status" value="1"/>
</dbReference>
<feature type="domain" description="FAD dependent oxidoreductase" evidence="5">
    <location>
        <begin position="2"/>
        <end position="348"/>
    </location>
</feature>
<dbReference type="STRING" id="121719.APZ00_13925"/>
<dbReference type="InterPro" id="IPR045170">
    <property type="entry name" value="MTOX"/>
</dbReference>
<evidence type="ECO:0000256" key="4">
    <source>
        <dbReference type="ARBA" id="ARBA00023002"/>
    </source>
</evidence>
<proteinExistence type="predicted"/>
<keyword evidence="2" id="KW-0285">Flavoprotein</keyword>
<reference evidence="6 7" key="1">
    <citation type="submission" date="2015-10" db="EMBL/GenBank/DDBJ databases">
        <title>The world's first case of liver abscess caused by Pannonibacter phragmitetus.</title>
        <authorList>
            <person name="Ming D."/>
            <person name="Wang M."/>
            <person name="Zhou Y."/>
            <person name="Jiang T."/>
            <person name="Hu S."/>
        </authorList>
    </citation>
    <scope>NUCLEOTIDE SEQUENCE [LARGE SCALE GENOMIC DNA]</scope>
    <source>
        <strain evidence="6 7">31801</strain>
    </source>
</reference>
<keyword evidence="7" id="KW-1185">Reference proteome</keyword>
<dbReference type="GO" id="GO:0050660">
    <property type="term" value="F:flavin adenine dinucleotide binding"/>
    <property type="evidence" value="ECO:0007669"/>
    <property type="project" value="InterPro"/>
</dbReference>
<protein>
    <submittedName>
        <fullName evidence="6">Sarcosine oxidase</fullName>
    </submittedName>
</protein>
<dbReference type="eggNOG" id="COG0665">
    <property type="taxonomic scope" value="Bacteria"/>
</dbReference>
<evidence type="ECO:0000259" key="5">
    <source>
        <dbReference type="Pfam" id="PF01266"/>
    </source>
</evidence>
<name>A0A0U3PKA9_9HYPH</name>
<dbReference type="GO" id="GO:0008115">
    <property type="term" value="F:sarcosine oxidase activity"/>
    <property type="evidence" value="ECO:0007669"/>
    <property type="project" value="TreeGrafter"/>
</dbReference>
<dbReference type="Gene3D" id="3.50.50.60">
    <property type="entry name" value="FAD/NAD(P)-binding domain"/>
    <property type="match status" value="1"/>
</dbReference>
<sequence>MHVIIVGAGVTGLSTAWALIKRGVEVTLIEQGPIPNPLSASGDQHRIIRRAYGGQGGYQRRISDAYAAWDEMWDDLGARHLVDTGFMVISQEEGDEGEDYWRGMVEAGYSLDQMSPQEACARYPFLSPEGLRFVAVHPEGGVLLCQKIAADMRAFLLAKGARLLENTKVVAVDRAAGRVTLESGEDLTGDRVVISAGAWVLKLAPELDSDLTPYRTAVVYLEPPADLKASWEAAPVILDVGGKVDGYVLPPVPGTGLKFGAGIHKVKNADADQNRGIVPGEGERLRNHFSPPFGRISEYQVSDVVTCAYTFTADNHFYAREDGRAVIVSACSGHGYKFGAVVGQKIAEGLIGGDVDTARIWLEARD</sequence>
<evidence type="ECO:0000256" key="3">
    <source>
        <dbReference type="ARBA" id="ARBA00022827"/>
    </source>
</evidence>
<organism evidence="6 7">
    <name type="scientific">Pannonibacter phragmitetus</name>
    <dbReference type="NCBI Taxonomy" id="121719"/>
    <lineage>
        <taxon>Bacteria</taxon>
        <taxon>Pseudomonadati</taxon>
        <taxon>Pseudomonadota</taxon>
        <taxon>Alphaproteobacteria</taxon>
        <taxon>Hyphomicrobiales</taxon>
        <taxon>Stappiaceae</taxon>
        <taxon>Pannonibacter</taxon>
    </lineage>
</organism>
<gene>
    <name evidence="6" type="ORF">APZ00_13925</name>
</gene>
<dbReference type="PANTHER" id="PTHR10961">
    <property type="entry name" value="PEROXISOMAL SARCOSINE OXIDASE"/>
    <property type="match status" value="1"/>
</dbReference>
<keyword evidence="3" id="KW-0274">FAD</keyword>
<dbReference type="Proteomes" id="UP000064921">
    <property type="component" value="Chromosome"/>
</dbReference>
<keyword evidence="4" id="KW-0560">Oxidoreductase</keyword>
<comment type="cofactor">
    <cofactor evidence="1">
        <name>FAD</name>
        <dbReference type="ChEBI" id="CHEBI:57692"/>
    </cofactor>
</comment>
<dbReference type="InterPro" id="IPR006076">
    <property type="entry name" value="FAD-dep_OxRdtase"/>
</dbReference>
<dbReference type="RefSeq" id="WP_058899284.1">
    <property type="nucleotide sequence ID" value="NZ_CP013068.1"/>
</dbReference>
<dbReference type="AlphaFoldDB" id="A0A0U3PKA9"/>
<evidence type="ECO:0000256" key="2">
    <source>
        <dbReference type="ARBA" id="ARBA00022630"/>
    </source>
</evidence>
<dbReference type="PANTHER" id="PTHR10961:SF7">
    <property type="entry name" value="FAD DEPENDENT OXIDOREDUCTASE DOMAIN-CONTAINING PROTEIN"/>
    <property type="match status" value="1"/>
</dbReference>